<reference evidence="3" key="1">
    <citation type="submission" date="2015-07" db="EMBL/GenBank/DDBJ databases">
        <title>Near-Complete Genome Sequence of the Cellulolytic Bacterium Bacteroides (Pseudobacteroides) cellulosolvens ATCC 35603.</title>
        <authorList>
            <person name="Dassa B."/>
            <person name="Utturkar S.M."/>
            <person name="Klingeman D.M."/>
            <person name="Hurt R.A."/>
            <person name="Keller M."/>
            <person name="Xu J."/>
            <person name="Reddy Y.H.K."/>
            <person name="Borovok I."/>
            <person name="Grinberg I.R."/>
            <person name="Lamed R."/>
            <person name="Zhivin O."/>
            <person name="Bayer E.A."/>
            <person name="Brown S.D."/>
        </authorList>
    </citation>
    <scope>NUCLEOTIDE SEQUENCE [LARGE SCALE GENOMIC DNA]</scope>
    <source>
        <strain evidence="3">DSM 2933</strain>
    </source>
</reference>
<dbReference type="STRING" id="398512.Bccel_0877"/>
<feature type="domain" description="Glycosyl hydrolase family 13 catalytic" evidence="1">
    <location>
        <begin position="5"/>
        <end position="217"/>
    </location>
</feature>
<dbReference type="OrthoDB" id="9805159at2"/>
<dbReference type="Pfam" id="PF00128">
    <property type="entry name" value="Alpha-amylase"/>
    <property type="match status" value="1"/>
</dbReference>
<name>A0A0L6JJP8_9FIRM</name>
<dbReference type="SMART" id="SM00642">
    <property type="entry name" value="Aamy"/>
    <property type="match status" value="1"/>
</dbReference>
<accession>A0A0L6JJP8</accession>
<dbReference type="PANTHER" id="PTHR43002">
    <property type="entry name" value="GLYCOGEN DEBRANCHING ENZYME"/>
    <property type="match status" value="1"/>
</dbReference>
<dbReference type="InterPro" id="IPR006047">
    <property type="entry name" value="GH13_cat_dom"/>
</dbReference>
<dbReference type="Gene3D" id="3.20.20.80">
    <property type="entry name" value="Glycosidases"/>
    <property type="match status" value="1"/>
</dbReference>
<dbReference type="Proteomes" id="UP000036923">
    <property type="component" value="Unassembled WGS sequence"/>
</dbReference>
<evidence type="ECO:0000259" key="1">
    <source>
        <dbReference type="SMART" id="SM00642"/>
    </source>
</evidence>
<gene>
    <name evidence="2" type="ORF">Bccel_0877</name>
</gene>
<dbReference type="InterPro" id="IPR017853">
    <property type="entry name" value="GH"/>
</dbReference>
<evidence type="ECO:0000313" key="3">
    <source>
        <dbReference type="Proteomes" id="UP000036923"/>
    </source>
</evidence>
<dbReference type="GO" id="GO:0005975">
    <property type="term" value="P:carbohydrate metabolic process"/>
    <property type="evidence" value="ECO:0007669"/>
    <property type="project" value="InterPro"/>
</dbReference>
<dbReference type="EMBL" id="LGTC01000001">
    <property type="protein sequence ID" value="KNY25617.1"/>
    <property type="molecule type" value="Genomic_DNA"/>
</dbReference>
<dbReference type="SUPFAM" id="SSF51445">
    <property type="entry name" value="(Trans)glycosidases"/>
    <property type="match status" value="1"/>
</dbReference>
<evidence type="ECO:0000313" key="2">
    <source>
        <dbReference type="EMBL" id="KNY25617.1"/>
    </source>
</evidence>
<organism evidence="2 3">
    <name type="scientific">Pseudobacteroides cellulosolvens ATCC 35603 = DSM 2933</name>
    <dbReference type="NCBI Taxonomy" id="398512"/>
    <lineage>
        <taxon>Bacteria</taxon>
        <taxon>Bacillati</taxon>
        <taxon>Bacillota</taxon>
        <taxon>Clostridia</taxon>
        <taxon>Eubacteriales</taxon>
        <taxon>Oscillospiraceae</taxon>
        <taxon>Pseudobacteroides</taxon>
    </lineage>
</organism>
<keyword evidence="3" id="KW-1185">Reference proteome</keyword>
<dbReference type="eggNOG" id="COG0296">
    <property type="taxonomic scope" value="Bacteria"/>
</dbReference>
<sequence length="218" mass="24883">MVIYELHVPTFIGKNDGQKYPGNFKSLLTKLDYIKSLGFNAIEILPIHEYAGDSYLGYAPASFFPVESSYGSDVGKSYDELKEFVNAAHKKELTVIVDVVFNHFTDRTGVVKFIWAYNGDDFYGKGGIYLSGYQTPWGPDPNWERNEVIRYVEDTCRYYLSELHFDGLRFDVTTEIINKPNGWNALRDILCNLQITSGSRITFIAVFINHGRNFNARG</sequence>
<protein>
    <submittedName>
        <fullName evidence="2">Alpha amylase catalytic region</fullName>
    </submittedName>
</protein>
<proteinExistence type="predicted"/>
<dbReference type="RefSeq" id="WP_036940884.1">
    <property type="nucleotide sequence ID" value="NZ_JQKC01000014.1"/>
</dbReference>
<comment type="caution">
    <text evidence="2">The sequence shown here is derived from an EMBL/GenBank/DDBJ whole genome shotgun (WGS) entry which is preliminary data.</text>
</comment>
<dbReference type="AlphaFoldDB" id="A0A0L6JJP8"/>